<accession>A0A653I7I3</accession>
<proteinExistence type="predicted"/>
<dbReference type="Proteomes" id="UP000439752">
    <property type="component" value="Unassembled WGS sequence"/>
</dbReference>
<dbReference type="RefSeq" id="WP_235195165.1">
    <property type="nucleotide sequence ID" value="NZ_LR732311.1"/>
</dbReference>
<evidence type="ECO:0000313" key="1">
    <source>
        <dbReference type="EMBL" id="VWX35057.1"/>
    </source>
</evidence>
<keyword evidence="2" id="KW-1185">Reference proteome</keyword>
<gene>
    <name evidence="1" type="ORF">EXIGUO9Y_200028</name>
</gene>
<dbReference type="EMBL" id="CABWKQ010000013">
    <property type="protein sequence ID" value="VWX35057.1"/>
    <property type="molecule type" value="Genomic_DNA"/>
</dbReference>
<evidence type="ECO:0000313" key="2">
    <source>
        <dbReference type="Proteomes" id="UP000439752"/>
    </source>
</evidence>
<evidence type="ECO:0008006" key="3">
    <source>
        <dbReference type="Google" id="ProtNLM"/>
    </source>
</evidence>
<protein>
    <recommendedName>
        <fullName evidence="3">Lipoprotein</fullName>
    </recommendedName>
</protein>
<dbReference type="PROSITE" id="PS51257">
    <property type="entry name" value="PROKAR_LIPOPROTEIN"/>
    <property type="match status" value="1"/>
</dbReference>
<sequence>MRKRIGGILLLTVALAGCSEITNTVDDAKQQVVEVKNNVDYAAELQTIAKDTSRVTSELSAKLDQAAEKARESANPEQTLDQQMEKLKNDETVQKLEKELDQIDERLSSLDSPPAELKSLSDKLKQYVDQSESMTRLLETDVSLDTLNQLGVEQGQRLQDAISSWTERLDPFTK</sequence>
<reference evidence="1 2" key="1">
    <citation type="submission" date="2019-10" db="EMBL/GenBank/DDBJ databases">
        <authorList>
            <person name="Karimi E."/>
        </authorList>
    </citation>
    <scope>NUCLEOTIDE SEQUENCE [LARGE SCALE GENOMIC DNA]</scope>
    <source>
        <strain evidence="1">Exiguobacterium sp. 9Y</strain>
    </source>
</reference>
<organism evidence="1 2">
    <name type="scientific">Exiguobacterium oxidotolerans</name>
    <dbReference type="NCBI Taxonomy" id="223958"/>
    <lineage>
        <taxon>Bacteria</taxon>
        <taxon>Bacillati</taxon>
        <taxon>Bacillota</taxon>
        <taxon>Bacilli</taxon>
        <taxon>Bacillales</taxon>
        <taxon>Bacillales Family XII. Incertae Sedis</taxon>
        <taxon>Exiguobacterium</taxon>
    </lineage>
</organism>
<name>A0A653I7I3_9BACL</name>
<dbReference type="AlphaFoldDB" id="A0A653I7I3"/>